<dbReference type="FunFam" id="2.60.40.10:FF:000046">
    <property type="entry name" value="Nuclear factor NF-kappa-B p105 subunit"/>
    <property type="match status" value="1"/>
</dbReference>
<dbReference type="SUPFAM" id="SSF81296">
    <property type="entry name" value="E set domains"/>
    <property type="match status" value="1"/>
</dbReference>
<dbReference type="GO" id="GO:0000978">
    <property type="term" value="F:RNA polymerase II cis-regulatory region sequence-specific DNA binding"/>
    <property type="evidence" value="ECO:0007669"/>
    <property type="project" value="TreeGrafter"/>
</dbReference>
<dbReference type="InterPro" id="IPR008967">
    <property type="entry name" value="p53-like_TF_DNA-bd_sf"/>
</dbReference>
<organism evidence="3 4">
    <name type="scientific">Scyliorhinus torazame</name>
    <name type="common">Cloudy catshark</name>
    <name type="synonym">Catulus torazame</name>
    <dbReference type="NCBI Taxonomy" id="75743"/>
    <lineage>
        <taxon>Eukaryota</taxon>
        <taxon>Metazoa</taxon>
        <taxon>Chordata</taxon>
        <taxon>Craniata</taxon>
        <taxon>Vertebrata</taxon>
        <taxon>Chondrichthyes</taxon>
        <taxon>Elasmobranchii</taxon>
        <taxon>Galeomorphii</taxon>
        <taxon>Galeoidea</taxon>
        <taxon>Carcharhiniformes</taxon>
        <taxon>Scyliorhinidae</taxon>
        <taxon>Scyliorhinus</taxon>
    </lineage>
</organism>
<feature type="region of interest" description="Disordered" evidence="1">
    <location>
        <begin position="244"/>
        <end position="268"/>
    </location>
</feature>
<dbReference type="InterPro" id="IPR011539">
    <property type="entry name" value="RHD_DNA_bind_dom"/>
</dbReference>
<name>A0A401Q6J0_SCYTO</name>
<gene>
    <name evidence="3" type="ORF">scyTo_0021310</name>
</gene>
<dbReference type="GO" id="GO:0045944">
    <property type="term" value="P:positive regulation of transcription by RNA polymerase II"/>
    <property type="evidence" value="ECO:0007669"/>
    <property type="project" value="TreeGrafter"/>
</dbReference>
<dbReference type="PROSITE" id="PS01204">
    <property type="entry name" value="REL_1"/>
    <property type="match status" value="1"/>
</dbReference>
<dbReference type="InterPro" id="IPR002909">
    <property type="entry name" value="IPT_dom"/>
</dbReference>
<reference evidence="3 4" key="1">
    <citation type="journal article" date="2018" name="Nat. Ecol. Evol.">
        <title>Shark genomes provide insights into elasmobranch evolution and the origin of vertebrates.</title>
        <authorList>
            <person name="Hara Y"/>
            <person name="Yamaguchi K"/>
            <person name="Onimaru K"/>
            <person name="Kadota M"/>
            <person name="Koyanagi M"/>
            <person name="Keeley SD"/>
            <person name="Tatsumi K"/>
            <person name="Tanaka K"/>
            <person name="Motone F"/>
            <person name="Kageyama Y"/>
            <person name="Nozu R"/>
            <person name="Adachi N"/>
            <person name="Nishimura O"/>
            <person name="Nakagawa R"/>
            <person name="Tanegashima C"/>
            <person name="Kiyatake I"/>
            <person name="Matsumoto R"/>
            <person name="Murakumo K"/>
            <person name="Nishida K"/>
            <person name="Terakita A"/>
            <person name="Kuratani S"/>
            <person name="Sato K"/>
            <person name="Hyodo S Kuraku.S."/>
        </authorList>
    </citation>
    <scope>NUCLEOTIDE SEQUENCE [LARGE SCALE GENOMIC DNA]</scope>
</reference>
<feature type="domain" description="RHD" evidence="2">
    <location>
        <begin position="1"/>
        <end position="110"/>
    </location>
</feature>
<dbReference type="GO" id="GO:0033554">
    <property type="term" value="P:cellular response to stress"/>
    <property type="evidence" value="ECO:0007669"/>
    <property type="project" value="TreeGrafter"/>
</dbReference>
<keyword evidence="4" id="KW-1185">Reference proteome</keyword>
<dbReference type="CDD" id="cd01177">
    <property type="entry name" value="IPT_NFkappaB"/>
    <property type="match status" value="1"/>
</dbReference>
<dbReference type="SUPFAM" id="SSF49417">
    <property type="entry name" value="p53-like transcription factors"/>
    <property type="match status" value="1"/>
</dbReference>
<dbReference type="Proteomes" id="UP000288216">
    <property type="component" value="Unassembled WGS sequence"/>
</dbReference>
<dbReference type="SMART" id="SM00429">
    <property type="entry name" value="IPT"/>
    <property type="match status" value="1"/>
</dbReference>
<dbReference type="AlphaFoldDB" id="A0A401Q6J0"/>
<evidence type="ECO:0000313" key="3">
    <source>
        <dbReference type="EMBL" id="GCB80996.1"/>
    </source>
</evidence>
<dbReference type="GO" id="GO:0000981">
    <property type="term" value="F:DNA-binding transcription factor activity, RNA polymerase II-specific"/>
    <property type="evidence" value="ECO:0007669"/>
    <property type="project" value="TreeGrafter"/>
</dbReference>
<dbReference type="GO" id="GO:0034097">
    <property type="term" value="P:response to cytokine"/>
    <property type="evidence" value="ECO:0007669"/>
    <property type="project" value="TreeGrafter"/>
</dbReference>
<dbReference type="Gene3D" id="2.60.40.10">
    <property type="entry name" value="Immunoglobulins"/>
    <property type="match status" value="1"/>
</dbReference>
<dbReference type="InterPro" id="IPR013783">
    <property type="entry name" value="Ig-like_fold"/>
</dbReference>
<sequence>MRFRYKCEGRSAGSIPGEKSTDSTRTYPAIEIGNYVGQAKIRICLVTKKEPYKPHPHDLVGKDCKDGYYEADLPARSIHSFQNLGIQCVKKREVALAIQSRVSKNVNPFNRAPNTAELKICRVNKNSGSCKGGEEIFLLCDKVQKEDIEVRFFTNDWEGKGSFSQADVHRQVAIVFKTPPYKDVTLSQPVTVRMQLRRPSDKEVSDAMEFQYLPDDRDPYGTQEKRRKTRIEFMNMLHKCNMQGAGAPPAQRPIATPHRATSDSRGTSAKVYEKVDHRGGSAPDILGGTVPTVLAYQPPDRYAQVPAPPSAPAPQRPYYLPAVATDPRGGQLASPFAFASKAPDVASVPHAFPTIDVTDLFPTSFQLGQDGGGCGLAAAAAAAPLPAPVKSELYLGEGPNSMDQFLGEGAFLGQEDECVSLGSIDNMDFRDMLRQEMASAQPPGQPHPPRPTLPDFGLDGLASSLQTATLMSYSPDILKLMAGSQEDEKPGPGEGAMNGDLVPAAFLPDTTEDENFNSIFTQSFELMNSSEINKIYETQ</sequence>
<dbReference type="GO" id="GO:0007249">
    <property type="term" value="P:canonical NF-kappaB signal transduction"/>
    <property type="evidence" value="ECO:0007669"/>
    <property type="project" value="TreeGrafter"/>
</dbReference>
<dbReference type="PANTHER" id="PTHR24169">
    <property type="entry name" value="NUCLEAR FACTOR NF-KAPPA-B PROTEIN"/>
    <property type="match status" value="1"/>
</dbReference>
<evidence type="ECO:0000256" key="1">
    <source>
        <dbReference type="SAM" id="MobiDB-lite"/>
    </source>
</evidence>
<comment type="caution">
    <text evidence="3">The sequence shown here is derived from an EMBL/GenBank/DDBJ whole genome shotgun (WGS) entry which is preliminary data.</text>
</comment>
<dbReference type="InterPro" id="IPR033926">
    <property type="entry name" value="IPT_NFkappaB"/>
</dbReference>
<dbReference type="Pfam" id="PF00554">
    <property type="entry name" value="RHD_DNA_bind"/>
    <property type="match status" value="1"/>
</dbReference>
<evidence type="ECO:0000259" key="2">
    <source>
        <dbReference type="PROSITE" id="PS50254"/>
    </source>
</evidence>
<protein>
    <recommendedName>
        <fullName evidence="2">RHD domain-containing protein</fullName>
    </recommendedName>
</protein>
<accession>A0A401Q6J0</accession>
<dbReference type="InterPro" id="IPR030492">
    <property type="entry name" value="RHD_CS"/>
</dbReference>
<proteinExistence type="predicted"/>
<dbReference type="PROSITE" id="PS50254">
    <property type="entry name" value="REL_2"/>
    <property type="match status" value="1"/>
</dbReference>
<dbReference type="STRING" id="75743.A0A401Q6J0"/>
<dbReference type="GO" id="GO:0006954">
    <property type="term" value="P:inflammatory response"/>
    <property type="evidence" value="ECO:0007669"/>
    <property type="project" value="TreeGrafter"/>
</dbReference>
<dbReference type="GO" id="GO:0045087">
    <property type="term" value="P:innate immune response"/>
    <property type="evidence" value="ECO:0007669"/>
    <property type="project" value="TreeGrafter"/>
</dbReference>
<dbReference type="GO" id="GO:0038061">
    <property type="term" value="P:non-canonical NF-kappaB signal transduction"/>
    <property type="evidence" value="ECO:0007669"/>
    <property type="project" value="TreeGrafter"/>
</dbReference>
<dbReference type="InterPro" id="IPR000451">
    <property type="entry name" value="NFkB/Dor"/>
</dbReference>
<dbReference type="PRINTS" id="PR00057">
    <property type="entry name" value="NFKBTNSCPFCT"/>
</dbReference>
<dbReference type="InterPro" id="IPR014756">
    <property type="entry name" value="Ig_E-set"/>
</dbReference>
<dbReference type="PANTHER" id="PTHR24169:SF1">
    <property type="entry name" value="TRANSCRIPTION FACTOR P65"/>
    <property type="match status" value="1"/>
</dbReference>
<dbReference type="GO" id="GO:0005737">
    <property type="term" value="C:cytoplasm"/>
    <property type="evidence" value="ECO:0007669"/>
    <property type="project" value="InterPro"/>
</dbReference>
<dbReference type="EMBL" id="BFAA01018650">
    <property type="protein sequence ID" value="GCB80996.1"/>
    <property type="molecule type" value="Genomic_DNA"/>
</dbReference>
<dbReference type="OrthoDB" id="7881762at2759"/>
<evidence type="ECO:0000313" key="4">
    <source>
        <dbReference type="Proteomes" id="UP000288216"/>
    </source>
</evidence>
<dbReference type="GO" id="GO:0005634">
    <property type="term" value="C:nucleus"/>
    <property type="evidence" value="ECO:0007669"/>
    <property type="project" value="TreeGrafter"/>
</dbReference>